<keyword evidence="1" id="KW-0472">Membrane</keyword>
<organism evidence="2 3">
    <name type="scientific">Gigaspora rosea</name>
    <dbReference type="NCBI Taxonomy" id="44941"/>
    <lineage>
        <taxon>Eukaryota</taxon>
        <taxon>Fungi</taxon>
        <taxon>Fungi incertae sedis</taxon>
        <taxon>Mucoromycota</taxon>
        <taxon>Glomeromycotina</taxon>
        <taxon>Glomeromycetes</taxon>
        <taxon>Diversisporales</taxon>
        <taxon>Gigasporaceae</taxon>
        <taxon>Gigaspora</taxon>
    </lineage>
</organism>
<feature type="transmembrane region" description="Helical" evidence="1">
    <location>
        <begin position="183"/>
        <end position="203"/>
    </location>
</feature>
<feature type="transmembrane region" description="Helical" evidence="1">
    <location>
        <begin position="7"/>
        <end position="25"/>
    </location>
</feature>
<dbReference type="Proteomes" id="UP000266673">
    <property type="component" value="Unassembled WGS sequence"/>
</dbReference>
<keyword evidence="3" id="KW-1185">Reference proteome</keyword>
<proteinExistence type="predicted"/>
<evidence type="ECO:0000256" key="1">
    <source>
        <dbReference type="SAM" id="Phobius"/>
    </source>
</evidence>
<dbReference type="AlphaFoldDB" id="A0A397VJW4"/>
<dbReference type="EMBL" id="QKWP01000471">
    <property type="protein sequence ID" value="RIB19466.1"/>
    <property type="molecule type" value="Genomic_DNA"/>
</dbReference>
<feature type="transmembrane region" description="Helical" evidence="1">
    <location>
        <begin position="209"/>
        <end position="235"/>
    </location>
</feature>
<dbReference type="OrthoDB" id="10456463at2759"/>
<name>A0A397VJW4_9GLOM</name>
<sequence length="241" mass="27486">MVNYKFIFFIFTIYYYIAIEAAYNVTLLTPQNVQRGSTIAINWTFSGIQTTPVELRINNTRTSSITVIDTNVDLTKESEIWTVTVDAGNYVLFLLDKTFYTSAYSNVFTVSQVKAYYANSQTGYANSQTNYANSQTNYTNSQTEDSSKAGIIIVYVIISILSLLFIIFLLYGCCRTEYKVSFFFKYLLAYIFPPLCVILIFTGDRLDGIIFHTVISLIGTLAYIPGVIHALFWVFHEIEHK</sequence>
<evidence type="ECO:0000313" key="2">
    <source>
        <dbReference type="EMBL" id="RIB19466.1"/>
    </source>
</evidence>
<protein>
    <submittedName>
        <fullName evidence="2">Uncharacterized protein</fullName>
    </submittedName>
</protein>
<keyword evidence="1" id="KW-0812">Transmembrane</keyword>
<comment type="caution">
    <text evidence="2">The sequence shown here is derived from an EMBL/GenBank/DDBJ whole genome shotgun (WGS) entry which is preliminary data.</text>
</comment>
<reference evidence="2 3" key="1">
    <citation type="submission" date="2018-06" db="EMBL/GenBank/DDBJ databases">
        <title>Comparative genomics reveals the genomic features of Rhizophagus irregularis, R. cerebriforme, R. diaphanum and Gigaspora rosea, and their symbiotic lifestyle signature.</title>
        <authorList>
            <person name="Morin E."/>
            <person name="San Clemente H."/>
            <person name="Chen E.C.H."/>
            <person name="De La Providencia I."/>
            <person name="Hainaut M."/>
            <person name="Kuo A."/>
            <person name="Kohler A."/>
            <person name="Murat C."/>
            <person name="Tang N."/>
            <person name="Roy S."/>
            <person name="Loubradou J."/>
            <person name="Henrissat B."/>
            <person name="Grigoriev I.V."/>
            <person name="Corradi N."/>
            <person name="Roux C."/>
            <person name="Martin F.M."/>
        </authorList>
    </citation>
    <scope>NUCLEOTIDE SEQUENCE [LARGE SCALE GENOMIC DNA]</scope>
    <source>
        <strain evidence="2 3">DAOM 194757</strain>
    </source>
</reference>
<feature type="transmembrane region" description="Helical" evidence="1">
    <location>
        <begin position="149"/>
        <end position="171"/>
    </location>
</feature>
<gene>
    <name evidence="2" type="ORF">C2G38_2141612</name>
</gene>
<evidence type="ECO:0000313" key="3">
    <source>
        <dbReference type="Proteomes" id="UP000266673"/>
    </source>
</evidence>
<keyword evidence="1" id="KW-1133">Transmembrane helix</keyword>
<accession>A0A397VJW4</accession>